<organism evidence="2 3">
    <name type="scientific">Ligilactobacillus salitolerans</name>
    <dbReference type="NCBI Taxonomy" id="1808352"/>
    <lineage>
        <taxon>Bacteria</taxon>
        <taxon>Bacillati</taxon>
        <taxon>Bacillota</taxon>
        <taxon>Bacilli</taxon>
        <taxon>Lactobacillales</taxon>
        <taxon>Lactobacillaceae</taxon>
        <taxon>Ligilactobacillus</taxon>
    </lineage>
</organism>
<keyword evidence="1" id="KW-0472">Membrane</keyword>
<accession>A0A401ISW8</accession>
<dbReference type="RefSeq" id="WP_158609193.1">
    <property type="nucleotide sequence ID" value="NZ_BFFP01000015.1"/>
</dbReference>
<sequence>MSTAMIVQIIVVSILLVAILTASIIGLIKVIPEINQICNDLEPKNSRDGNHD</sequence>
<feature type="transmembrane region" description="Helical" evidence="1">
    <location>
        <begin position="6"/>
        <end position="28"/>
    </location>
</feature>
<dbReference type="AlphaFoldDB" id="A0A401ISW8"/>
<keyword evidence="1" id="KW-1133">Transmembrane helix</keyword>
<comment type="caution">
    <text evidence="2">The sequence shown here is derived from an EMBL/GenBank/DDBJ whole genome shotgun (WGS) entry which is preliminary data.</text>
</comment>
<evidence type="ECO:0000313" key="2">
    <source>
        <dbReference type="EMBL" id="GBG94618.1"/>
    </source>
</evidence>
<reference evidence="2 3" key="1">
    <citation type="journal article" date="2019" name="Int. J. Syst. Evol. Microbiol.">
        <title>Lactobacillus salitolerans sp. nov., a novel lactic acid bacterium isolated from spent mushroom substrates.</title>
        <authorList>
            <person name="Tohno M."/>
            <person name="Tanizawa Y."/>
            <person name="Kojima Y."/>
            <person name="Sakamoto M."/>
            <person name="Nakamura Y."/>
            <person name="Ohkuma M."/>
            <person name="Kobayashi H."/>
        </authorList>
    </citation>
    <scope>NUCLEOTIDE SEQUENCE [LARGE SCALE GENOMIC DNA]</scope>
    <source>
        <strain evidence="2 3">YK43</strain>
    </source>
</reference>
<proteinExistence type="predicted"/>
<dbReference type="Proteomes" id="UP000286848">
    <property type="component" value="Unassembled WGS sequence"/>
</dbReference>
<protein>
    <submittedName>
        <fullName evidence="2">Uncharacterized protein</fullName>
    </submittedName>
</protein>
<name>A0A401ISW8_9LACO</name>
<evidence type="ECO:0000256" key="1">
    <source>
        <dbReference type="SAM" id="Phobius"/>
    </source>
</evidence>
<dbReference type="EMBL" id="BFFP01000015">
    <property type="protein sequence ID" value="GBG94618.1"/>
    <property type="molecule type" value="Genomic_DNA"/>
</dbReference>
<keyword evidence="1" id="KW-0812">Transmembrane</keyword>
<keyword evidence="3" id="KW-1185">Reference proteome</keyword>
<evidence type="ECO:0000313" key="3">
    <source>
        <dbReference type="Proteomes" id="UP000286848"/>
    </source>
</evidence>
<gene>
    <name evidence="2" type="ORF">LFYK43_10770</name>
</gene>